<protein>
    <submittedName>
        <fullName evidence="2">Uncharacterized protein</fullName>
    </submittedName>
</protein>
<keyword evidence="3" id="KW-1185">Reference proteome</keyword>
<feature type="transmembrane region" description="Helical" evidence="1">
    <location>
        <begin position="236"/>
        <end position="257"/>
    </location>
</feature>
<organism evidence="2 3">
    <name type="scientific">Araneus ventricosus</name>
    <name type="common">Orbweaver spider</name>
    <name type="synonym">Epeira ventricosa</name>
    <dbReference type="NCBI Taxonomy" id="182803"/>
    <lineage>
        <taxon>Eukaryota</taxon>
        <taxon>Metazoa</taxon>
        <taxon>Ecdysozoa</taxon>
        <taxon>Arthropoda</taxon>
        <taxon>Chelicerata</taxon>
        <taxon>Arachnida</taxon>
        <taxon>Araneae</taxon>
        <taxon>Araneomorphae</taxon>
        <taxon>Entelegynae</taxon>
        <taxon>Araneoidea</taxon>
        <taxon>Araneidae</taxon>
        <taxon>Araneus</taxon>
    </lineage>
</organism>
<proteinExistence type="predicted"/>
<comment type="caution">
    <text evidence="2">The sequence shown here is derived from an EMBL/GenBank/DDBJ whole genome shotgun (WGS) entry which is preliminary data.</text>
</comment>
<evidence type="ECO:0000313" key="3">
    <source>
        <dbReference type="Proteomes" id="UP000499080"/>
    </source>
</evidence>
<dbReference type="PANTHER" id="PTHR33964:SF1">
    <property type="entry name" value="RE45066P"/>
    <property type="match status" value="1"/>
</dbReference>
<dbReference type="AlphaFoldDB" id="A0A4Y2GIV8"/>
<name>A0A4Y2GIV8_ARAVE</name>
<sequence length="260" mass="29251">MRQLKSVTPQTTSTKPQHIPVLRANITPDQFGIDVSGNGGLVSHVLSQSCEQSYYERCLKQLVEFTDRGDLLFATSEDQLRQECVQAQSSLGCLTRYAKKCLSLEERSKFNDGIAGPQKVTLGLCTDDTDLKSKYIKSLPCLRNMSESLQYCKEKYDRNQKDIILVEYEDKTHLQCCSFDGYRRCLRMLLMTESQQSCSQETQDVVEEIASRMGGVFSEEMCAEHFERCTGAPSSAVLWLMSASLTILTSSASLLLVKFL</sequence>
<accession>A0A4Y2GIV8</accession>
<dbReference type="OrthoDB" id="10051804at2759"/>
<evidence type="ECO:0000313" key="2">
    <source>
        <dbReference type="EMBL" id="GBM53513.1"/>
    </source>
</evidence>
<evidence type="ECO:0000256" key="1">
    <source>
        <dbReference type="SAM" id="Phobius"/>
    </source>
</evidence>
<dbReference type="Proteomes" id="UP000499080">
    <property type="component" value="Unassembled WGS sequence"/>
</dbReference>
<keyword evidence="1" id="KW-1133">Transmembrane helix</keyword>
<dbReference type="EMBL" id="BGPR01001422">
    <property type="protein sequence ID" value="GBM53513.1"/>
    <property type="molecule type" value="Genomic_DNA"/>
</dbReference>
<keyword evidence="1" id="KW-0812">Transmembrane</keyword>
<gene>
    <name evidence="2" type="ORF">AVEN_261282_1</name>
</gene>
<dbReference type="PANTHER" id="PTHR33964">
    <property type="entry name" value="RE45066P-RELATED"/>
    <property type="match status" value="1"/>
</dbReference>
<keyword evidence="1" id="KW-0472">Membrane</keyword>
<reference evidence="2 3" key="1">
    <citation type="journal article" date="2019" name="Sci. Rep.">
        <title>Orb-weaving spider Araneus ventricosus genome elucidates the spidroin gene catalogue.</title>
        <authorList>
            <person name="Kono N."/>
            <person name="Nakamura H."/>
            <person name="Ohtoshi R."/>
            <person name="Moran D.A.P."/>
            <person name="Shinohara A."/>
            <person name="Yoshida Y."/>
            <person name="Fujiwara M."/>
            <person name="Mori M."/>
            <person name="Tomita M."/>
            <person name="Arakawa K."/>
        </authorList>
    </citation>
    <scope>NUCLEOTIDE SEQUENCE [LARGE SCALE GENOMIC DNA]</scope>
</reference>